<dbReference type="InterPro" id="IPR051466">
    <property type="entry name" value="D-amino_acid_metab_enzyme"/>
</dbReference>
<feature type="domain" description="D-serine dehydratase-like" evidence="1">
    <location>
        <begin position="324"/>
        <end position="424"/>
    </location>
</feature>
<dbReference type="PANTHER" id="PTHR28004:SF8">
    <property type="entry name" value="D-SERINE DEAMINASE"/>
    <property type="match status" value="1"/>
</dbReference>
<sequence>MALDLAALLAEALPATTKGLAARAVGRPLADLGSLGLTLTGGELPFPVAVLKDSALAHNSAWMRDFCARAGVSLCPHGKTTMAPQLFERQLADGAWGITAATAAHVRTYRRFGVPRVLLANQLVGAANVDLVLAELVADPAFDFYTLVDSEAALAELLAGLARRPIGRPLQLLLELGAPGARTGVRGRDAALALGRAIRAAAPAVVLRGIEAYEGVVPGDGEAAVELAALTLIEQIGDIAAAGVAEDWFAPGELIVSAGGSQFFDLAAQVLAAVAARPGGPAVRPVLRSGCYLSHDALHYERMQARLRQRAGAAWDRGPGLRNALEVWTVVQSVPEPGRAICAAGKRDLSHDLMLPQPVGWWRAGEAAPRAVPDGLKTVALSDQHAWVDAADGAMPWRVGDLVGFGVGHPCTTFDRWGLLYTVDDGYRVTGGVRTFF</sequence>
<dbReference type="Gene3D" id="2.40.37.20">
    <property type="entry name" value="D-serine dehydratase-like domain"/>
    <property type="match status" value="1"/>
</dbReference>
<dbReference type="Gene3D" id="3.20.20.10">
    <property type="entry name" value="Alanine racemase"/>
    <property type="match status" value="1"/>
</dbReference>
<protein>
    <submittedName>
        <fullName evidence="2">D-serine dehydratase</fullName>
    </submittedName>
</protein>
<dbReference type="AlphaFoldDB" id="A0A4R2MBQ1"/>
<dbReference type="Pfam" id="PF14031">
    <property type="entry name" value="D-ser_dehydrat"/>
    <property type="match status" value="1"/>
</dbReference>
<dbReference type="SMART" id="SM01119">
    <property type="entry name" value="D-ser_dehydrat"/>
    <property type="match status" value="1"/>
</dbReference>
<dbReference type="EMBL" id="SLXD01000008">
    <property type="protein sequence ID" value="TCP01824.1"/>
    <property type="molecule type" value="Genomic_DNA"/>
</dbReference>
<gene>
    <name evidence="2" type="ORF">EV684_108165</name>
</gene>
<organism evidence="2 3">
    <name type="scientific">Rubrivivax gelatinosus</name>
    <name type="common">Rhodocyclus gelatinosus</name>
    <name type="synonym">Rhodopseudomonas gelatinosa</name>
    <dbReference type="NCBI Taxonomy" id="28068"/>
    <lineage>
        <taxon>Bacteria</taxon>
        <taxon>Pseudomonadati</taxon>
        <taxon>Pseudomonadota</taxon>
        <taxon>Betaproteobacteria</taxon>
        <taxon>Burkholderiales</taxon>
        <taxon>Sphaerotilaceae</taxon>
        <taxon>Rubrivivax</taxon>
    </lineage>
</organism>
<proteinExistence type="predicted"/>
<reference evidence="2 3" key="1">
    <citation type="submission" date="2019-03" db="EMBL/GenBank/DDBJ databases">
        <title>Genomic Encyclopedia of Type Strains, Phase IV (KMG-IV): sequencing the most valuable type-strain genomes for metagenomic binning, comparative biology and taxonomic classification.</title>
        <authorList>
            <person name="Goeker M."/>
        </authorList>
    </citation>
    <scope>NUCLEOTIDE SEQUENCE [LARGE SCALE GENOMIC DNA]</scope>
    <source>
        <strain evidence="2 3">DSM 1709</strain>
    </source>
</reference>
<name>A0A4R2MBQ1_RUBGE</name>
<evidence type="ECO:0000259" key="1">
    <source>
        <dbReference type="SMART" id="SM01119"/>
    </source>
</evidence>
<dbReference type="OrthoDB" id="9811417at2"/>
<dbReference type="Proteomes" id="UP000295106">
    <property type="component" value="Unassembled WGS sequence"/>
</dbReference>
<dbReference type="SUPFAM" id="SSF51419">
    <property type="entry name" value="PLP-binding barrel"/>
    <property type="match status" value="1"/>
</dbReference>
<dbReference type="InterPro" id="IPR029066">
    <property type="entry name" value="PLP-binding_barrel"/>
</dbReference>
<dbReference type="PANTHER" id="PTHR28004">
    <property type="entry name" value="ZGC:162816-RELATED"/>
    <property type="match status" value="1"/>
</dbReference>
<accession>A0A4R2MBQ1</accession>
<dbReference type="RefSeq" id="WP_132647882.1">
    <property type="nucleotide sequence ID" value="NZ_CP181386.1"/>
</dbReference>
<evidence type="ECO:0000313" key="3">
    <source>
        <dbReference type="Proteomes" id="UP000295106"/>
    </source>
</evidence>
<dbReference type="InterPro" id="IPR042208">
    <property type="entry name" value="D-ser_dehydrat-like_sf"/>
</dbReference>
<comment type="caution">
    <text evidence="2">The sequence shown here is derived from an EMBL/GenBank/DDBJ whole genome shotgun (WGS) entry which is preliminary data.</text>
</comment>
<dbReference type="GeneID" id="99683912"/>
<evidence type="ECO:0000313" key="2">
    <source>
        <dbReference type="EMBL" id="TCP01824.1"/>
    </source>
</evidence>
<dbReference type="InterPro" id="IPR026956">
    <property type="entry name" value="D-ser_dehydrat-like_dom"/>
</dbReference>